<dbReference type="PANTHER" id="PTHR11571:SF263">
    <property type="entry name" value="GLUTATHIONE S-TRANSFERASE"/>
    <property type="match status" value="1"/>
</dbReference>
<dbReference type="InterPro" id="IPR036282">
    <property type="entry name" value="Glutathione-S-Trfase_C_sf"/>
</dbReference>
<dbReference type="InterPro" id="IPR004045">
    <property type="entry name" value="Glutathione_S-Trfase_N"/>
</dbReference>
<dbReference type="PROSITE" id="PS50404">
    <property type="entry name" value="GST_NTER"/>
    <property type="match status" value="1"/>
</dbReference>
<evidence type="ECO:0000259" key="1">
    <source>
        <dbReference type="PROSITE" id="PS50404"/>
    </source>
</evidence>
<evidence type="ECO:0000313" key="4">
    <source>
        <dbReference type="Proteomes" id="UP001305779"/>
    </source>
</evidence>
<dbReference type="InterPro" id="IPR004046">
    <property type="entry name" value="GST_C"/>
</dbReference>
<comment type="caution">
    <text evidence="3">The sequence shown here is derived from an EMBL/GenBank/DDBJ whole genome shotgun (WGS) entry which is preliminary data.</text>
</comment>
<feature type="domain" description="GST C-terminal" evidence="2">
    <location>
        <begin position="92"/>
        <end position="243"/>
    </location>
</feature>
<protein>
    <recommendedName>
        <fullName evidence="5">Glutathione S-transferase</fullName>
    </recommendedName>
</protein>
<evidence type="ECO:0000259" key="2">
    <source>
        <dbReference type="PROSITE" id="PS50405"/>
    </source>
</evidence>
<dbReference type="InterPro" id="IPR010987">
    <property type="entry name" value="Glutathione-S-Trfase_C-like"/>
</dbReference>
<dbReference type="InterPro" id="IPR036249">
    <property type="entry name" value="Thioredoxin-like_sf"/>
</dbReference>
<dbReference type="Pfam" id="PF14497">
    <property type="entry name" value="GST_C_3"/>
    <property type="match status" value="1"/>
</dbReference>
<dbReference type="InterPro" id="IPR050213">
    <property type="entry name" value="GST_superfamily"/>
</dbReference>
<organism evidence="3 4">
    <name type="scientific">Zasmidium cellare</name>
    <name type="common">Wine cellar mold</name>
    <name type="synonym">Racodium cellare</name>
    <dbReference type="NCBI Taxonomy" id="395010"/>
    <lineage>
        <taxon>Eukaryota</taxon>
        <taxon>Fungi</taxon>
        <taxon>Dikarya</taxon>
        <taxon>Ascomycota</taxon>
        <taxon>Pezizomycotina</taxon>
        <taxon>Dothideomycetes</taxon>
        <taxon>Dothideomycetidae</taxon>
        <taxon>Mycosphaerellales</taxon>
        <taxon>Mycosphaerellaceae</taxon>
        <taxon>Zasmidium</taxon>
    </lineage>
</organism>
<gene>
    <name evidence="3" type="ORF">PRZ48_005431</name>
</gene>
<dbReference type="Gene3D" id="1.20.1050.10">
    <property type="match status" value="1"/>
</dbReference>
<feature type="domain" description="GST N-terminal" evidence="1">
    <location>
        <begin position="5"/>
        <end position="88"/>
    </location>
</feature>
<accession>A0ABR0ESR8</accession>
<dbReference type="Proteomes" id="UP001305779">
    <property type="component" value="Unassembled WGS sequence"/>
</dbReference>
<proteinExistence type="predicted"/>
<dbReference type="SUPFAM" id="SSF47616">
    <property type="entry name" value="GST C-terminal domain-like"/>
    <property type="match status" value="1"/>
</dbReference>
<dbReference type="EMBL" id="JAXOVC010000003">
    <property type="protein sequence ID" value="KAK4504515.1"/>
    <property type="molecule type" value="Genomic_DNA"/>
</dbReference>
<evidence type="ECO:0000313" key="3">
    <source>
        <dbReference type="EMBL" id="KAK4504515.1"/>
    </source>
</evidence>
<reference evidence="3 4" key="1">
    <citation type="journal article" date="2023" name="G3 (Bethesda)">
        <title>A chromosome-level genome assembly of Zasmidium syzygii isolated from banana leaves.</title>
        <authorList>
            <person name="van Westerhoven A.C."/>
            <person name="Mehrabi R."/>
            <person name="Talebi R."/>
            <person name="Steentjes M.B.F."/>
            <person name="Corcolon B."/>
            <person name="Chong P.A."/>
            <person name="Kema G.H.J."/>
            <person name="Seidl M.F."/>
        </authorList>
    </citation>
    <scope>NUCLEOTIDE SEQUENCE [LARGE SCALE GENOMIC DNA]</scope>
    <source>
        <strain evidence="3 4">P124</strain>
    </source>
</reference>
<dbReference type="Gene3D" id="3.40.30.10">
    <property type="entry name" value="Glutaredoxin"/>
    <property type="match status" value="1"/>
</dbReference>
<name>A0ABR0ESR8_ZASCE</name>
<dbReference type="PROSITE" id="PS50405">
    <property type="entry name" value="GST_CTER"/>
    <property type="match status" value="1"/>
</dbReference>
<keyword evidence="4" id="KW-1185">Reference proteome</keyword>
<dbReference type="PANTHER" id="PTHR11571">
    <property type="entry name" value="GLUTATHIONE S-TRANSFERASE"/>
    <property type="match status" value="1"/>
</dbReference>
<sequence>MSTPTPKLIYPAPFPGRGEHIRLLLEESGTTYTEGTIEEFQALKSVDSVGDKRNTPLFAPPFLQYGDLTINQTPNILLFLAQKFNLAGDPSDPHTVCRLNGLVLTALDGFSDEIHGCHHPLGGNFYYEDMKAESLARSKDYVKNRLPLFLGYFQRVLKGEASGEGPWLHAGMFTYADLTLFSCLSGTRHQFPKAFQRAEESGKYDLVFKLYKAVHNRPRIKAYLESERRRKYGNGIYRHYPELDVDPEV</sequence>
<dbReference type="SUPFAM" id="SSF52833">
    <property type="entry name" value="Thioredoxin-like"/>
    <property type="match status" value="1"/>
</dbReference>
<evidence type="ECO:0008006" key="5">
    <source>
        <dbReference type="Google" id="ProtNLM"/>
    </source>
</evidence>